<feature type="transmembrane region" description="Helical" evidence="7">
    <location>
        <begin position="347"/>
        <end position="365"/>
    </location>
</feature>
<accession>A0AAF0CQJ5</accession>
<dbReference type="PANTHER" id="PTHR23514">
    <property type="entry name" value="BYPASS OF STOP CODON PROTEIN 6"/>
    <property type="match status" value="1"/>
</dbReference>
<name>A0AAF0CQJ5_9BACT</name>
<feature type="transmembrane region" description="Helical" evidence="7">
    <location>
        <begin position="306"/>
        <end position="326"/>
    </location>
</feature>
<feature type="transmembrane region" description="Helical" evidence="7">
    <location>
        <begin position="41"/>
        <end position="61"/>
    </location>
</feature>
<dbReference type="SUPFAM" id="SSF103473">
    <property type="entry name" value="MFS general substrate transporter"/>
    <property type="match status" value="1"/>
</dbReference>
<dbReference type="Gene3D" id="1.20.1250.20">
    <property type="entry name" value="MFS general substrate transporter like domains"/>
    <property type="match status" value="2"/>
</dbReference>
<keyword evidence="3" id="KW-0813">Transport</keyword>
<gene>
    <name evidence="9" type="ORF">PXH66_05055</name>
</gene>
<feature type="transmembrane region" description="Helical" evidence="7">
    <location>
        <begin position="283"/>
        <end position="300"/>
    </location>
</feature>
<evidence type="ECO:0000256" key="2">
    <source>
        <dbReference type="ARBA" id="ARBA00008335"/>
    </source>
</evidence>
<evidence type="ECO:0000256" key="3">
    <source>
        <dbReference type="ARBA" id="ARBA00022448"/>
    </source>
</evidence>
<sequence>MSRSGLLLLLIIYLGFISLGLPDGTFGVAWPEVYPELELPIGLAGAVAVLITLLSATTGFLSGRIIARFRTGPVVAVSCLLTGSALVLFSQAQGPWWLWLAAVPLGIGAGAVDAGLNGFVARHYSGRHMNWLHACWGVGATAGPLLMGFALRTDGGWRLGYGVLGSFQVGLAVIFVLTLPWWAAAPDRPAAGESRAGDTDVASGAAAPNWGANSWAGWLSPVLFAVIVAVETTAALWAGSILVVGRGFEPGVAAWCGAALFGAMTMGRILAGFVAERWGNRRLVALGLGGAMVGAVIFAMNPGPWFNVAALVVFGLGMAPLYPCLMHEVPRRFAADAAQTVIGRQSGAAYLGAAIMPTAAGALAANAIHVIPWLWVGGLALGMLGVRQLNKIT</sequence>
<evidence type="ECO:0000256" key="5">
    <source>
        <dbReference type="ARBA" id="ARBA00022989"/>
    </source>
</evidence>
<evidence type="ECO:0000256" key="4">
    <source>
        <dbReference type="ARBA" id="ARBA00022692"/>
    </source>
</evidence>
<feature type="domain" description="Major facilitator superfamily (MFS) profile" evidence="8">
    <location>
        <begin position="8"/>
        <end position="393"/>
    </location>
</feature>
<keyword evidence="10" id="KW-1185">Reference proteome</keyword>
<feature type="transmembrane region" description="Helical" evidence="7">
    <location>
        <begin position="252"/>
        <end position="271"/>
    </location>
</feature>
<feature type="transmembrane region" description="Helical" evidence="7">
    <location>
        <begin position="73"/>
        <end position="90"/>
    </location>
</feature>
<proteinExistence type="inferred from homology"/>
<dbReference type="RefSeq" id="WP_330928472.1">
    <property type="nucleotide sequence ID" value="NZ_CP119075.1"/>
</dbReference>
<comment type="subcellular location">
    <subcellularLocation>
        <location evidence="1">Endomembrane system</location>
        <topology evidence="1">Multi-pass membrane protein</topology>
    </subcellularLocation>
</comment>
<dbReference type="GO" id="GO:0022857">
    <property type="term" value="F:transmembrane transporter activity"/>
    <property type="evidence" value="ECO:0007669"/>
    <property type="project" value="InterPro"/>
</dbReference>
<feature type="transmembrane region" description="Helical" evidence="7">
    <location>
        <begin position="371"/>
        <end position="389"/>
    </location>
</feature>
<evidence type="ECO:0000313" key="10">
    <source>
        <dbReference type="Proteomes" id="UP001218638"/>
    </source>
</evidence>
<feature type="transmembrane region" description="Helical" evidence="7">
    <location>
        <begin position="96"/>
        <end position="119"/>
    </location>
</feature>
<dbReference type="Proteomes" id="UP001218638">
    <property type="component" value="Chromosome"/>
</dbReference>
<evidence type="ECO:0000256" key="7">
    <source>
        <dbReference type="SAM" id="Phobius"/>
    </source>
</evidence>
<protein>
    <submittedName>
        <fullName evidence="9">MFS transporter</fullName>
    </submittedName>
</protein>
<evidence type="ECO:0000259" key="8">
    <source>
        <dbReference type="PROSITE" id="PS50850"/>
    </source>
</evidence>
<dbReference type="InterPro" id="IPR036259">
    <property type="entry name" value="MFS_trans_sf"/>
</dbReference>
<dbReference type="InterPro" id="IPR011701">
    <property type="entry name" value="MFS"/>
</dbReference>
<organism evidence="9 10">
    <name type="scientific">Synoicihabitans lomoniglobus</name>
    <dbReference type="NCBI Taxonomy" id="2909285"/>
    <lineage>
        <taxon>Bacteria</taxon>
        <taxon>Pseudomonadati</taxon>
        <taxon>Verrucomicrobiota</taxon>
        <taxon>Opitutia</taxon>
        <taxon>Opitutales</taxon>
        <taxon>Opitutaceae</taxon>
        <taxon>Synoicihabitans</taxon>
    </lineage>
</organism>
<reference evidence="9" key="1">
    <citation type="submission" date="2023-03" db="EMBL/GenBank/DDBJ databases">
        <title>Lomoglobus Profundus gen. nov., sp. nov., a novel member of the phylum Verrucomicrobia, isolated from deep-marine sediment of South China Sea.</title>
        <authorList>
            <person name="Ahmad T."/>
            <person name="Ishaq S.E."/>
            <person name="Wang F."/>
        </authorList>
    </citation>
    <scope>NUCLEOTIDE SEQUENCE</scope>
    <source>
        <strain evidence="9">LMO-M01</strain>
    </source>
</reference>
<dbReference type="PROSITE" id="PS50850">
    <property type="entry name" value="MFS"/>
    <property type="match status" value="1"/>
</dbReference>
<keyword evidence="4 7" id="KW-0812">Transmembrane</keyword>
<dbReference type="PANTHER" id="PTHR23514:SF3">
    <property type="entry name" value="BYPASS OF STOP CODON PROTEIN 6"/>
    <property type="match status" value="1"/>
</dbReference>
<dbReference type="InterPro" id="IPR020846">
    <property type="entry name" value="MFS_dom"/>
</dbReference>
<dbReference type="KEGG" id="slom:PXH66_05055"/>
<dbReference type="AlphaFoldDB" id="A0AAF0CQJ5"/>
<dbReference type="GO" id="GO:0012505">
    <property type="term" value="C:endomembrane system"/>
    <property type="evidence" value="ECO:0007669"/>
    <property type="project" value="UniProtKB-SubCell"/>
</dbReference>
<dbReference type="EMBL" id="CP119075">
    <property type="protein sequence ID" value="WED66214.1"/>
    <property type="molecule type" value="Genomic_DNA"/>
</dbReference>
<evidence type="ECO:0000256" key="1">
    <source>
        <dbReference type="ARBA" id="ARBA00004127"/>
    </source>
</evidence>
<feature type="transmembrane region" description="Helical" evidence="7">
    <location>
        <begin position="163"/>
        <end position="185"/>
    </location>
</feature>
<keyword evidence="6 7" id="KW-0472">Membrane</keyword>
<evidence type="ECO:0000313" key="9">
    <source>
        <dbReference type="EMBL" id="WED66214.1"/>
    </source>
</evidence>
<feature type="transmembrane region" description="Helical" evidence="7">
    <location>
        <begin position="131"/>
        <end position="151"/>
    </location>
</feature>
<feature type="transmembrane region" description="Helical" evidence="7">
    <location>
        <begin position="222"/>
        <end position="246"/>
    </location>
</feature>
<comment type="similarity">
    <text evidence="2">Belongs to the major facilitator superfamily.</text>
</comment>
<dbReference type="GO" id="GO:0016020">
    <property type="term" value="C:membrane"/>
    <property type="evidence" value="ECO:0007669"/>
    <property type="project" value="TreeGrafter"/>
</dbReference>
<evidence type="ECO:0000256" key="6">
    <source>
        <dbReference type="ARBA" id="ARBA00023136"/>
    </source>
</evidence>
<keyword evidence="5 7" id="KW-1133">Transmembrane helix</keyword>
<dbReference type="InterPro" id="IPR051788">
    <property type="entry name" value="MFS_Transporter"/>
</dbReference>
<dbReference type="Pfam" id="PF07690">
    <property type="entry name" value="MFS_1"/>
    <property type="match status" value="2"/>
</dbReference>